<organism evidence="1">
    <name type="scientific">Aegilops tauschii</name>
    <name type="common">Tausch's goatgrass</name>
    <name type="synonym">Aegilops squarrosa</name>
    <dbReference type="NCBI Taxonomy" id="37682"/>
    <lineage>
        <taxon>Eukaryota</taxon>
        <taxon>Viridiplantae</taxon>
        <taxon>Streptophyta</taxon>
        <taxon>Embryophyta</taxon>
        <taxon>Tracheophyta</taxon>
        <taxon>Spermatophyta</taxon>
        <taxon>Magnoliopsida</taxon>
        <taxon>Liliopsida</taxon>
        <taxon>Poales</taxon>
        <taxon>Poaceae</taxon>
        <taxon>BOP clade</taxon>
        <taxon>Pooideae</taxon>
        <taxon>Triticodae</taxon>
        <taxon>Triticeae</taxon>
        <taxon>Triticinae</taxon>
        <taxon>Aegilops</taxon>
    </lineage>
</organism>
<protein>
    <recommendedName>
        <fullName evidence="2">Isopenicillin N synthase-like Fe(2+) 2OG dioxygenase domain-containing protein</fullName>
    </recommendedName>
</protein>
<proteinExistence type="predicted"/>
<dbReference type="SUPFAM" id="SSF51197">
    <property type="entry name" value="Clavaminate synthase-like"/>
    <property type="match status" value="1"/>
</dbReference>
<reference evidence="1" key="1">
    <citation type="submission" date="2015-06" db="UniProtKB">
        <authorList>
            <consortium name="EnsemblPlants"/>
        </authorList>
    </citation>
    <scope>IDENTIFICATION</scope>
</reference>
<dbReference type="Gene3D" id="2.60.120.330">
    <property type="entry name" value="B-lactam Antibiotic, Isopenicillin N Synthase, Chain"/>
    <property type="match status" value="1"/>
</dbReference>
<evidence type="ECO:0008006" key="2">
    <source>
        <dbReference type="Google" id="ProtNLM"/>
    </source>
</evidence>
<name>M8BW88_AEGTA</name>
<accession>M8BW88</accession>
<dbReference type="EnsemblPlants" id="EMT26103">
    <property type="protein sequence ID" value="EMT26103"/>
    <property type="gene ID" value="F775_12718"/>
</dbReference>
<sequence length="150" mass="16606">MTLEGLSKGVRVDPAHLGAHTYAARLSHYGVPEDTATGKSMQAHYDETLFTVVVQHEVEGLEVVTNGRVPPCFHRVRTPSNRERYCALFVCRPRDGTVLSAMDGLVDEDHPLKYSPCRLDDYNAFRQSEEGRNSGDPLKAFCGVEPATTL</sequence>
<dbReference type="InterPro" id="IPR027443">
    <property type="entry name" value="IPNS-like_sf"/>
</dbReference>
<evidence type="ECO:0000313" key="1">
    <source>
        <dbReference type="EnsemblPlants" id="EMT26103"/>
    </source>
</evidence>
<dbReference type="AlphaFoldDB" id="M8BW88"/>